<gene>
    <name evidence="2" type="ORF">M3I19_05590</name>
</gene>
<name>A0A9E7AIJ9_9ACTN</name>
<evidence type="ECO:0000313" key="3">
    <source>
        <dbReference type="Proteomes" id="UP000831562"/>
    </source>
</evidence>
<evidence type="ECO:0000313" key="2">
    <source>
        <dbReference type="EMBL" id="UQF77762.1"/>
    </source>
</evidence>
<dbReference type="Proteomes" id="UP000831562">
    <property type="component" value="Chromosome"/>
</dbReference>
<proteinExistence type="predicted"/>
<evidence type="ECO:0000256" key="1">
    <source>
        <dbReference type="SAM" id="Phobius"/>
    </source>
</evidence>
<feature type="transmembrane region" description="Helical" evidence="1">
    <location>
        <begin position="201"/>
        <end position="220"/>
    </location>
</feature>
<dbReference type="Pfam" id="PF20176">
    <property type="entry name" value="DUF6541"/>
    <property type="match status" value="1"/>
</dbReference>
<accession>A0A9E7AIJ9</accession>
<dbReference type="EMBL" id="CP097092">
    <property type="protein sequence ID" value="UQF77762.1"/>
    <property type="molecule type" value="Genomic_DNA"/>
</dbReference>
<feature type="transmembrane region" description="Helical" evidence="1">
    <location>
        <begin position="513"/>
        <end position="531"/>
    </location>
</feature>
<keyword evidence="1" id="KW-0472">Membrane</keyword>
<feature type="transmembrane region" description="Helical" evidence="1">
    <location>
        <begin position="35"/>
        <end position="54"/>
    </location>
</feature>
<dbReference type="AlphaFoldDB" id="A0A9E7AIJ9"/>
<organism evidence="2 3">
    <name type="scientific">Lancefieldella parvula</name>
    <dbReference type="NCBI Taxonomy" id="1382"/>
    <lineage>
        <taxon>Bacteria</taxon>
        <taxon>Bacillati</taxon>
        <taxon>Actinomycetota</taxon>
        <taxon>Coriobacteriia</taxon>
        <taxon>Coriobacteriales</taxon>
        <taxon>Atopobiaceae</taxon>
        <taxon>Lancefieldella</taxon>
    </lineage>
</organism>
<feature type="transmembrane region" description="Helical" evidence="1">
    <location>
        <begin position="6"/>
        <end position="23"/>
    </location>
</feature>
<keyword evidence="1" id="KW-0812">Transmembrane</keyword>
<keyword evidence="1" id="KW-1133">Transmembrane helix</keyword>
<feature type="transmembrane region" description="Helical" evidence="1">
    <location>
        <begin position="310"/>
        <end position="330"/>
    </location>
</feature>
<feature type="transmembrane region" description="Helical" evidence="1">
    <location>
        <begin position="459"/>
        <end position="486"/>
    </location>
</feature>
<feature type="transmembrane region" description="Helical" evidence="1">
    <location>
        <begin position="94"/>
        <end position="117"/>
    </location>
</feature>
<feature type="transmembrane region" description="Helical" evidence="1">
    <location>
        <begin position="60"/>
        <end position="82"/>
    </location>
</feature>
<sequence>MWKQFVLVLIVTTAIVFVPGYLGARLSGGKRALSLAVAGPLSVVFYIVAGIAMYPLGLKGLIPLFALTACLLALIAATRFGSERLLHKKIYSSLSLSLPGVCIVICLGALAASYVFYRGLGNPNNFLQYDDNYTHISYINRIIQTGVFSTLKASVFDGLPLSTPQPFSGSWYYPLAFHNFASVVTLLTHCSIGMAENAVNVVWTGLVYPLGLFALVSKIFGKKIQAAVLAPFAAFANMAFPVRMLTVHGPFPNMLSFCCVPIAVYLFVQLLDSIAQSSSHKHGEKPQKVSDIFMLISVLLGIVFCHPNGVFFWAIMVFPYVLVSFIPRMVTNKYADKKNKVAILVAFETLCIVLCIGMWTIVLNSSFMKSVVHFLWGWDINPLDSIMHIATQSFIMNVPEAVCTVLFWVGFIHALLVKKSRWYACSLLFVSIFFVVGLMGNVDVKRFLIGFWYTDPERIAAIMCITSTPLVLQGGIDIVSAVLAVLQKVKHAVRATQSTKSNKPHLSRSKISLLKSAFAVFLSIPVVYALWAPVDPLQLQTHEPSRFQMSLHWMSESYIPQDWKTYSASEQAFVQRVKEIVGDSVVLNNPFDGSSLAYAIDGLNVYYKFKYNDNESPESRLIREKLNRVFYEKSVQDAVRSVGAQYFIRLNMYPDDQYPTMPKEEGVWSGLNIDNGAPGFELVLEEGPYKLYRITAIDGE</sequence>
<feature type="transmembrane region" description="Helical" evidence="1">
    <location>
        <begin position="251"/>
        <end position="268"/>
    </location>
</feature>
<feature type="transmembrane region" description="Helical" evidence="1">
    <location>
        <begin position="289"/>
        <end position="304"/>
    </location>
</feature>
<protein>
    <submittedName>
        <fullName evidence="2">Uncharacterized protein</fullName>
    </submittedName>
</protein>
<reference evidence="2" key="1">
    <citation type="submission" date="2022-05" db="EMBL/GenBank/DDBJ databases">
        <title>Using nanopore sequencing to obtain complete genomes from saliva samples.</title>
        <authorList>
            <person name="Baker J.L."/>
        </authorList>
    </citation>
    <scope>NUCLEOTIDE SEQUENCE</scope>
    <source>
        <strain evidence="2">JCVI-JB-Lp32</strain>
    </source>
</reference>
<feature type="transmembrane region" description="Helical" evidence="1">
    <location>
        <begin position="342"/>
        <end position="362"/>
    </location>
</feature>
<feature type="transmembrane region" description="Helical" evidence="1">
    <location>
        <begin position="422"/>
        <end position="439"/>
    </location>
</feature>
<dbReference type="InterPro" id="IPR046671">
    <property type="entry name" value="DUF6541"/>
</dbReference>
<feature type="transmembrane region" description="Helical" evidence="1">
    <location>
        <begin position="394"/>
        <end position="415"/>
    </location>
</feature>